<organism evidence="2 3">
    <name type="scientific">Hominilimicola fabiformis</name>
    <dbReference type="NCBI Taxonomy" id="2885356"/>
    <lineage>
        <taxon>Bacteria</taxon>
        <taxon>Bacillati</taxon>
        <taxon>Bacillota</taxon>
        <taxon>Clostridia</taxon>
        <taxon>Eubacteriales</taxon>
        <taxon>Oscillospiraceae</taxon>
        <taxon>Hominilimicola</taxon>
    </lineage>
</organism>
<keyword evidence="3" id="KW-1185">Reference proteome</keyword>
<dbReference type="AlphaFoldDB" id="A0AAE3E060"/>
<gene>
    <name evidence="2" type="ORF">LKE05_09870</name>
</gene>
<name>A0AAE3E060_9FIRM</name>
<dbReference type="SUPFAM" id="SSF46785">
    <property type="entry name" value="Winged helix' DNA-binding domain"/>
    <property type="match status" value="1"/>
</dbReference>
<dbReference type="RefSeq" id="WP_308456708.1">
    <property type="nucleotide sequence ID" value="NZ_JAJEQM010000013.1"/>
</dbReference>
<accession>A0AAE3E060</accession>
<dbReference type="GO" id="GO:0003700">
    <property type="term" value="F:DNA-binding transcription factor activity"/>
    <property type="evidence" value="ECO:0007669"/>
    <property type="project" value="InterPro"/>
</dbReference>
<dbReference type="Proteomes" id="UP001198242">
    <property type="component" value="Unassembled WGS sequence"/>
</dbReference>
<comment type="caution">
    <text evidence="2">The sequence shown here is derived from an EMBL/GenBank/DDBJ whole genome shotgun (WGS) entry which is preliminary data.</text>
</comment>
<dbReference type="PANTHER" id="PTHR33164:SF43">
    <property type="entry name" value="HTH-TYPE TRANSCRIPTIONAL REPRESSOR YETL"/>
    <property type="match status" value="1"/>
</dbReference>
<dbReference type="InterPro" id="IPR000835">
    <property type="entry name" value="HTH_MarR-typ"/>
</dbReference>
<dbReference type="InterPro" id="IPR036388">
    <property type="entry name" value="WH-like_DNA-bd_sf"/>
</dbReference>
<feature type="domain" description="HTH marR-type" evidence="1">
    <location>
        <begin position="1"/>
        <end position="138"/>
    </location>
</feature>
<evidence type="ECO:0000313" key="2">
    <source>
        <dbReference type="EMBL" id="MCC2211091.1"/>
    </source>
</evidence>
<dbReference type="SMART" id="SM00347">
    <property type="entry name" value="HTH_MARR"/>
    <property type="match status" value="1"/>
</dbReference>
<dbReference type="InterPro" id="IPR036390">
    <property type="entry name" value="WH_DNA-bd_sf"/>
</dbReference>
<dbReference type="GO" id="GO:0006950">
    <property type="term" value="P:response to stress"/>
    <property type="evidence" value="ECO:0007669"/>
    <property type="project" value="TreeGrafter"/>
</dbReference>
<evidence type="ECO:0000259" key="1">
    <source>
        <dbReference type="PROSITE" id="PS50995"/>
    </source>
</evidence>
<evidence type="ECO:0000313" key="3">
    <source>
        <dbReference type="Proteomes" id="UP001198242"/>
    </source>
</evidence>
<dbReference type="PROSITE" id="PS50995">
    <property type="entry name" value="HTH_MARR_2"/>
    <property type="match status" value="1"/>
</dbReference>
<protein>
    <submittedName>
        <fullName evidence="2">MarR family transcriptional regulator</fullName>
    </submittedName>
</protein>
<dbReference type="InterPro" id="IPR039422">
    <property type="entry name" value="MarR/SlyA-like"/>
</dbReference>
<sequence>MKEEMFLQCWEIVSRIKLWFLSKYPFEGMSRGDYMMLNLLTQSANDGKMMTVTMMSDILKVSKAVISQSIKALKKKNWVKSISDTTDKRKSYIVLTDEGRKAYDNQRKVIIRNLQECFRDVDEADLKMFCDKLNKVAEQIS</sequence>
<proteinExistence type="predicted"/>
<reference evidence="2 3" key="1">
    <citation type="submission" date="2021-10" db="EMBL/GenBank/DDBJ databases">
        <title>Anaerobic single-cell dispensing facilitates the cultivation of human gut bacteria.</title>
        <authorList>
            <person name="Afrizal A."/>
        </authorList>
    </citation>
    <scope>NUCLEOTIDE SEQUENCE [LARGE SCALE GENOMIC DNA]</scope>
    <source>
        <strain evidence="2 3">CLA-AA-H232</strain>
    </source>
</reference>
<dbReference type="PANTHER" id="PTHR33164">
    <property type="entry name" value="TRANSCRIPTIONAL REGULATOR, MARR FAMILY"/>
    <property type="match status" value="1"/>
</dbReference>
<dbReference type="EMBL" id="JAJEQM010000013">
    <property type="protein sequence ID" value="MCC2211091.1"/>
    <property type="molecule type" value="Genomic_DNA"/>
</dbReference>
<dbReference type="Pfam" id="PF12802">
    <property type="entry name" value="MarR_2"/>
    <property type="match status" value="1"/>
</dbReference>
<dbReference type="Gene3D" id="1.10.10.10">
    <property type="entry name" value="Winged helix-like DNA-binding domain superfamily/Winged helix DNA-binding domain"/>
    <property type="match status" value="1"/>
</dbReference>